<dbReference type="GO" id="GO:0038203">
    <property type="term" value="P:TORC2 signaling"/>
    <property type="evidence" value="ECO:0007669"/>
    <property type="project" value="TreeGrafter"/>
</dbReference>
<dbReference type="EMBL" id="JAAAIP010000198">
    <property type="protein sequence ID" value="KAG0322993.1"/>
    <property type="molecule type" value="Genomic_DNA"/>
</dbReference>
<feature type="compositionally biased region" description="Low complexity" evidence="1">
    <location>
        <begin position="149"/>
        <end position="193"/>
    </location>
</feature>
<dbReference type="OrthoDB" id="2290221at2759"/>
<feature type="compositionally biased region" description="Polar residues" evidence="1">
    <location>
        <begin position="114"/>
        <end position="139"/>
    </location>
</feature>
<feature type="compositionally biased region" description="Low complexity" evidence="1">
    <location>
        <begin position="593"/>
        <end position="602"/>
    </location>
</feature>
<gene>
    <name evidence="3" type="ORF">BGZ99_002977</name>
</gene>
<feature type="compositionally biased region" description="Low complexity" evidence="1">
    <location>
        <begin position="95"/>
        <end position="113"/>
    </location>
</feature>
<evidence type="ECO:0008006" key="5">
    <source>
        <dbReference type="Google" id="ProtNLM"/>
    </source>
</evidence>
<keyword evidence="2" id="KW-0812">Transmembrane</keyword>
<dbReference type="Pfam" id="PF08539">
    <property type="entry name" value="HbrB"/>
    <property type="match status" value="1"/>
</dbReference>
<proteinExistence type="predicted"/>
<evidence type="ECO:0000256" key="1">
    <source>
        <dbReference type="SAM" id="MobiDB-lite"/>
    </source>
</evidence>
<reference evidence="3" key="1">
    <citation type="journal article" date="2020" name="Fungal Divers.">
        <title>Resolving the Mortierellaceae phylogeny through synthesis of multi-gene phylogenetics and phylogenomics.</title>
        <authorList>
            <person name="Vandepol N."/>
            <person name="Liber J."/>
            <person name="Desiro A."/>
            <person name="Na H."/>
            <person name="Kennedy M."/>
            <person name="Barry K."/>
            <person name="Grigoriev I.V."/>
            <person name="Miller A.N."/>
            <person name="O'Donnell K."/>
            <person name="Stajich J.E."/>
            <person name="Bonito G."/>
        </authorList>
    </citation>
    <scope>NUCLEOTIDE SEQUENCE</scope>
    <source>
        <strain evidence="3">REB-010B</strain>
    </source>
</reference>
<keyword evidence="2" id="KW-0472">Membrane</keyword>
<protein>
    <recommendedName>
        <fullName evidence="5">HbrB-domain-containing protein</fullName>
    </recommendedName>
</protein>
<sequence length="805" mass="85826">MQSTAKSFSSPGSVAASIDSLASVPGIRDVSAAVAHVNETLAQGSLPSANSTSASSLSSSGSLPINQQHGHIHQAQDIDLSMHSASAGSRSQIQNHSPSWSHSRNHSSNSHQSLAMTSRTPSESNSHLTLPSPSTQQPSYPLPPQFLAQPSQLPSPTSQSVSPHQLKFLQQQQQQQQPPSSLPLQQQQQPQQLTKPKKDKHTFAGTASSFLTDTLPTGIKLYPGSKKGAKSHGDISSSHSINTHTGKGKKSGSGGALSSINTRKQQLSPGGHSSSAVDRAYSSTSSIASPTAGGPHHHYITSPILTGKNHHSSLDAKVMAREMAQGHATEDVWQALCIKVLTLFNGQGLTGAIEDLNELVRTALALCDEINELLKNGMLTLNAKLGDVPDEKLVSRLVEVWSFFFGTVLPYFEGVFLPLQIELKAYRLKKETRRTTGSNSSGGPSSGALTLSYSYGGGSGGGLSTLGSGSTEAISASPRSTVSDVDRNHEDPEPENVRTMALTGFRDLVILPMVGRLGGVFAKLFVDFDVSIPVTDTASRMFQMTSVLTSIQSADAQQLLMEQVSRELKMNWKQFTRRGNRGGPPSTPPPGTPISSSPALVSASLPSSRSQFRRFPVMSDSTASARETMEDASIKVQEKTRGAIETVKQSGFVQQYILPVVNWLRDKYTRSPMVLKLTMVTFIVLSAIPFACFCGFMGVVTLGCLIVGGIAFTIVEGGFAMFASAFLLPALGLVLLITGALGLFGLVIYTGYRVSCYVINVILGPGQKRDIQQTLERAPEKIGRFAGEPGISGEDVEKEDSEVVK</sequence>
<evidence type="ECO:0000256" key="2">
    <source>
        <dbReference type="SAM" id="Phobius"/>
    </source>
</evidence>
<keyword evidence="4" id="KW-1185">Reference proteome</keyword>
<feature type="region of interest" description="Disordered" evidence="1">
    <location>
        <begin position="467"/>
        <end position="494"/>
    </location>
</feature>
<feature type="compositionally biased region" description="Acidic residues" evidence="1">
    <location>
        <begin position="794"/>
        <end position="805"/>
    </location>
</feature>
<comment type="caution">
    <text evidence="3">The sequence shown here is derived from an EMBL/GenBank/DDBJ whole genome shotgun (WGS) entry which is preliminary data.</text>
</comment>
<feature type="compositionally biased region" description="Polar residues" evidence="1">
    <location>
        <begin position="234"/>
        <end position="245"/>
    </location>
</feature>
<dbReference type="GO" id="GO:0031932">
    <property type="term" value="C:TORC2 complex"/>
    <property type="evidence" value="ECO:0007669"/>
    <property type="project" value="TreeGrafter"/>
</dbReference>
<dbReference type="PANTHER" id="PTHR32428:SF2">
    <property type="entry name" value="TARGET OF RAPAMYCIN COMPLEX 2 SUBUNIT BIT61-RELATED"/>
    <property type="match status" value="1"/>
</dbReference>
<evidence type="ECO:0000313" key="4">
    <source>
        <dbReference type="Proteomes" id="UP000738325"/>
    </source>
</evidence>
<feature type="region of interest" description="Disordered" evidence="1">
    <location>
        <begin position="782"/>
        <end position="805"/>
    </location>
</feature>
<feature type="region of interest" description="Disordered" evidence="1">
    <location>
        <begin position="576"/>
        <end position="602"/>
    </location>
</feature>
<organism evidence="3 4">
    <name type="scientific">Dissophora globulifera</name>
    <dbReference type="NCBI Taxonomy" id="979702"/>
    <lineage>
        <taxon>Eukaryota</taxon>
        <taxon>Fungi</taxon>
        <taxon>Fungi incertae sedis</taxon>
        <taxon>Mucoromycota</taxon>
        <taxon>Mortierellomycotina</taxon>
        <taxon>Mortierellomycetes</taxon>
        <taxon>Mortierellales</taxon>
        <taxon>Mortierellaceae</taxon>
        <taxon>Dissophora</taxon>
    </lineage>
</organism>
<dbReference type="Proteomes" id="UP000738325">
    <property type="component" value="Unassembled WGS sequence"/>
</dbReference>
<feature type="region of interest" description="Disordered" evidence="1">
    <location>
        <begin position="45"/>
        <end position="294"/>
    </location>
</feature>
<feature type="transmembrane region" description="Helical" evidence="2">
    <location>
        <begin position="696"/>
        <end position="715"/>
    </location>
</feature>
<feature type="compositionally biased region" description="Polar residues" evidence="1">
    <location>
        <begin position="256"/>
        <end position="289"/>
    </location>
</feature>
<evidence type="ECO:0000313" key="3">
    <source>
        <dbReference type="EMBL" id="KAG0322993.1"/>
    </source>
</evidence>
<dbReference type="AlphaFoldDB" id="A0A9P6RNG8"/>
<dbReference type="PANTHER" id="PTHR32428">
    <property type="entry name" value="TARGET OF RAPAMYCIN COMPLEX 2 SUBUNIT BIT61-RELATED"/>
    <property type="match status" value="1"/>
</dbReference>
<feature type="compositionally biased region" description="Low complexity" evidence="1">
    <location>
        <begin position="45"/>
        <end position="64"/>
    </location>
</feature>
<feature type="transmembrane region" description="Helical" evidence="2">
    <location>
        <begin position="673"/>
        <end position="690"/>
    </location>
</feature>
<feature type="compositionally biased region" description="Polar residues" evidence="1">
    <location>
        <begin position="83"/>
        <end position="94"/>
    </location>
</feature>
<feature type="compositionally biased region" description="Polar residues" evidence="1">
    <location>
        <begin position="205"/>
        <end position="215"/>
    </location>
</feature>
<accession>A0A9P6RNG8</accession>
<feature type="transmembrane region" description="Helical" evidence="2">
    <location>
        <begin position="727"/>
        <end position="752"/>
    </location>
</feature>
<name>A0A9P6RNG8_9FUNG</name>
<feature type="compositionally biased region" description="Polar residues" evidence="1">
    <location>
        <begin position="472"/>
        <end position="483"/>
    </location>
</feature>
<keyword evidence="2" id="KW-1133">Transmembrane helix</keyword>
<dbReference type="InterPro" id="IPR013745">
    <property type="entry name" value="Bit61/PRR5"/>
</dbReference>